<dbReference type="GeneID" id="89453824"/>
<dbReference type="RefSeq" id="WP_013187828.1">
    <property type="nucleotide sequence ID" value="NC_014230.1"/>
</dbReference>
<dbReference type="AlphaFoldDB" id="A3U9F7"/>
<evidence type="ECO:0000313" key="2">
    <source>
        <dbReference type="EMBL" id="EAP86443.1"/>
    </source>
</evidence>
<dbReference type="InterPro" id="IPR024775">
    <property type="entry name" value="DinB-like"/>
</dbReference>
<evidence type="ECO:0000313" key="3">
    <source>
        <dbReference type="Proteomes" id="UP000002297"/>
    </source>
</evidence>
<dbReference type="Proteomes" id="UP000002297">
    <property type="component" value="Chromosome"/>
</dbReference>
<dbReference type="SUPFAM" id="SSF109854">
    <property type="entry name" value="DinB/YfiT-like putative metalloenzymes"/>
    <property type="match status" value="1"/>
</dbReference>
<dbReference type="KEGG" id="cat:CA2559_10423"/>
<dbReference type="STRING" id="216432.CA2559_10423"/>
<dbReference type="HOGENOM" id="CLU_105789_2_0_10"/>
<gene>
    <name evidence="2" type="ordered locus">CA2559_10423</name>
</gene>
<dbReference type="Gene3D" id="1.20.120.450">
    <property type="entry name" value="dinb family like domain"/>
    <property type="match status" value="1"/>
</dbReference>
<proteinExistence type="predicted"/>
<keyword evidence="3" id="KW-1185">Reference proteome</keyword>
<dbReference type="InterPro" id="IPR034660">
    <property type="entry name" value="DinB/YfiT-like"/>
</dbReference>
<name>A3U9F7_CROAH</name>
<protein>
    <recommendedName>
        <fullName evidence="1">DinB-like domain-containing protein</fullName>
    </recommendedName>
</protein>
<feature type="domain" description="DinB-like" evidence="1">
    <location>
        <begin position="31"/>
        <end position="166"/>
    </location>
</feature>
<dbReference type="eggNOG" id="COG2318">
    <property type="taxonomic scope" value="Bacteria"/>
</dbReference>
<dbReference type="EMBL" id="CP002046">
    <property type="protein sequence ID" value="EAP86443.1"/>
    <property type="molecule type" value="Genomic_DNA"/>
</dbReference>
<reference evidence="2 3" key="1">
    <citation type="journal article" date="2010" name="J. Bacteriol.">
        <title>The complete genome sequence of Croceibacter atlanticus HTCC2559T.</title>
        <authorList>
            <person name="Oh H.M."/>
            <person name="Kang I."/>
            <person name="Ferriera S."/>
            <person name="Giovannoni S.J."/>
            <person name="Cho J.C."/>
        </authorList>
    </citation>
    <scope>NUCLEOTIDE SEQUENCE [LARGE SCALE GENOMIC DNA]</scope>
    <source>
        <strain evidence="3">ATCC BAA-628 / HTCC2559 / KCTC 12090</strain>
    </source>
</reference>
<dbReference type="Pfam" id="PF12867">
    <property type="entry name" value="DinB_2"/>
    <property type="match status" value="1"/>
</dbReference>
<accession>A3U9F7</accession>
<organism evidence="2 3">
    <name type="scientific">Croceibacter atlanticus (strain ATCC BAA-628 / JCM 21780 / CIP 108009 / IAM 15332 / KCTC 12090 / HTCC2559)</name>
    <dbReference type="NCBI Taxonomy" id="216432"/>
    <lineage>
        <taxon>Bacteria</taxon>
        <taxon>Pseudomonadati</taxon>
        <taxon>Bacteroidota</taxon>
        <taxon>Flavobacteriia</taxon>
        <taxon>Flavobacteriales</taxon>
        <taxon>Flavobacteriaceae</taxon>
        <taxon>Croceibacter</taxon>
    </lineage>
</organism>
<evidence type="ECO:0000259" key="1">
    <source>
        <dbReference type="Pfam" id="PF12867"/>
    </source>
</evidence>
<dbReference type="OrthoDB" id="9793216at2"/>
<sequence length="171" mass="20212">MTVQDIQPDEYNPYYKTYIDKVGDGDLLELLYKRQEITTKFFKSLDESKYLYRYADGKWTPLEILQHIIDTERIFYYRALRFARMDATPLIGFEHNDYINPSRANNKSMPQIIKEYDVERQHSLVLFQSLEEDVFSFKGTANGSAMTARAIAAIMIGHEKHHIEVIKERYL</sequence>